<dbReference type="Proteomes" id="UP000828941">
    <property type="component" value="Chromosome 2"/>
</dbReference>
<gene>
    <name evidence="1" type="ORF">L6164_002276</name>
</gene>
<sequence length="270" mass="30188">MKIRRRTRPQFLQILCFPTHSNFKQEGDKAANGRVEDLSEVILVERYSDGTSKRYILDDNSQLLTLFVEEDRHVSKRFQHSHSLDKRISWLPDIVTNFILPAGFPGSVSDDYLNYMLLQFPTNVTAWICHAIVTSSLLKAVGIGSFSGTTAAASAAAIRWVSKDGIGAIGRLLIGGWFGNLFDDDPKQWRIIFDLTTQLYPHYFLALASLGNLAKAVARGLKDPSFRVIQNHFAISGNLGEVAAKEEAWEVVAQLMGLYLGILYWIPQGL</sequence>
<reference evidence="1 2" key="1">
    <citation type="journal article" date="2022" name="DNA Res.">
        <title>Chromosomal-level genome assembly of the orchid tree Bauhinia variegata (Leguminosae; Cercidoideae) supports the allotetraploid origin hypothesis of Bauhinia.</title>
        <authorList>
            <person name="Zhong Y."/>
            <person name="Chen Y."/>
            <person name="Zheng D."/>
            <person name="Pang J."/>
            <person name="Liu Y."/>
            <person name="Luo S."/>
            <person name="Meng S."/>
            <person name="Qian L."/>
            <person name="Wei D."/>
            <person name="Dai S."/>
            <person name="Zhou R."/>
        </authorList>
    </citation>
    <scope>NUCLEOTIDE SEQUENCE [LARGE SCALE GENOMIC DNA]</scope>
    <source>
        <strain evidence="1">BV-YZ2020</strain>
    </source>
</reference>
<accession>A0ACB9PXI2</accession>
<proteinExistence type="predicted"/>
<evidence type="ECO:0000313" key="2">
    <source>
        <dbReference type="Proteomes" id="UP000828941"/>
    </source>
</evidence>
<dbReference type="EMBL" id="CM039427">
    <property type="protein sequence ID" value="KAI4353317.1"/>
    <property type="molecule type" value="Genomic_DNA"/>
</dbReference>
<organism evidence="1 2">
    <name type="scientific">Bauhinia variegata</name>
    <name type="common">Purple orchid tree</name>
    <name type="synonym">Phanera variegata</name>
    <dbReference type="NCBI Taxonomy" id="167791"/>
    <lineage>
        <taxon>Eukaryota</taxon>
        <taxon>Viridiplantae</taxon>
        <taxon>Streptophyta</taxon>
        <taxon>Embryophyta</taxon>
        <taxon>Tracheophyta</taxon>
        <taxon>Spermatophyta</taxon>
        <taxon>Magnoliopsida</taxon>
        <taxon>eudicotyledons</taxon>
        <taxon>Gunneridae</taxon>
        <taxon>Pentapetalae</taxon>
        <taxon>rosids</taxon>
        <taxon>fabids</taxon>
        <taxon>Fabales</taxon>
        <taxon>Fabaceae</taxon>
        <taxon>Cercidoideae</taxon>
        <taxon>Cercideae</taxon>
        <taxon>Bauhiniinae</taxon>
        <taxon>Bauhinia</taxon>
    </lineage>
</organism>
<protein>
    <submittedName>
        <fullName evidence="1">Uncharacterized protein</fullName>
    </submittedName>
</protein>
<name>A0ACB9PXI2_BAUVA</name>
<comment type="caution">
    <text evidence="1">The sequence shown here is derived from an EMBL/GenBank/DDBJ whole genome shotgun (WGS) entry which is preliminary data.</text>
</comment>
<evidence type="ECO:0000313" key="1">
    <source>
        <dbReference type="EMBL" id="KAI4353317.1"/>
    </source>
</evidence>
<keyword evidence="2" id="KW-1185">Reference proteome</keyword>